<evidence type="ECO:0000313" key="1">
    <source>
        <dbReference type="EMBL" id="KAI8437393.1"/>
    </source>
</evidence>
<comment type="caution">
    <text evidence="1">The sequence shown here is derived from an EMBL/GenBank/DDBJ whole genome shotgun (WGS) entry which is preliminary data.</text>
</comment>
<accession>A0ACC0KM54</accession>
<protein>
    <submittedName>
        <fullName evidence="1">Uncharacterized protein</fullName>
    </submittedName>
</protein>
<organism evidence="1 2">
    <name type="scientific">Choristoneura fumiferana</name>
    <name type="common">Spruce budworm moth</name>
    <name type="synonym">Archips fumiferana</name>
    <dbReference type="NCBI Taxonomy" id="7141"/>
    <lineage>
        <taxon>Eukaryota</taxon>
        <taxon>Metazoa</taxon>
        <taxon>Ecdysozoa</taxon>
        <taxon>Arthropoda</taxon>
        <taxon>Hexapoda</taxon>
        <taxon>Insecta</taxon>
        <taxon>Pterygota</taxon>
        <taxon>Neoptera</taxon>
        <taxon>Endopterygota</taxon>
        <taxon>Lepidoptera</taxon>
        <taxon>Glossata</taxon>
        <taxon>Ditrysia</taxon>
        <taxon>Tortricoidea</taxon>
        <taxon>Tortricidae</taxon>
        <taxon>Tortricinae</taxon>
        <taxon>Choristoneura</taxon>
    </lineage>
</organism>
<sequence length="754" mass="86751">MSSDPFRCAEWTSIVAREREEELYRPHKNSTILVKQNTVQAAVRELTESMTSNLRFRSSFINRTAKEWNSLPATVFPEHYNLAAFKSRPDELAKSVKLTSRERRFIKFASVEYGGQLYMTPQDFLESVVEQEPRPRLKRRVLTTKEIEQLRDNTPALKKGSPQMFRNLRDRGIISYTEYLFLLSILTKPASGFQIAFNMFDTDGNQRVDKNEFLVHVLLQNELDPTVAGWVDEGAQRFGREKQGGSAYVSIGHQYDQEQIGRKATPKPSTMEKIFSFAWRGKRGLDSNEEGKEVDNKPHDSYVDDEQGLQRRQNVDTLLQVHFFGKKGTSDLKFDGFKQFMENLQTEVLELEFQEFAKGSRMHLVLLTLVSGINTIKNKLEDKATPKPSTMEKIFSFAWRGKRGLDSNEEGKEVDNKPHDSYVDDEQGLQRRHNVDTLLQVHFFGKKGTSDLKFDGFKQFMENLQTEVLELEFQEFAKGHETISEVDFAKILLRYTYLDTDEYDMYLDRLLDRVRHERGVTFDEFKTFCQFLNNLEDFTIAMRMYTLADHPISKDEFHRAVKICTGIAQSEHLVSTVFAIFDADGDGLLSYKEFIAIMKDRLHRGFKIPTEKIILMDPNCKPILLDPHSKATLLDPNCKAILLNPNYKAILDPHCKAILLDPHCKAILLDPHCKAILLDPHCKAIFLDPHCKAIFLDPHCKAILLDPHCKATLLDPNCKAILLNPNCKAILSYAKNEGWEAFKSCVKQEMKSSV</sequence>
<reference evidence="1 2" key="1">
    <citation type="journal article" date="2022" name="Genome Biol. Evol.">
        <title>The Spruce Budworm Genome: Reconstructing the Evolutionary History of Antifreeze Proteins.</title>
        <authorList>
            <person name="Beliveau C."/>
            <person name="Gagne P."/>
            <person name="Picq S."/>
            <person name="Vernygora O."/>
            <person name="Keeling C.I."/>
            <person name="Pinkney K."/>
            <person name="Doucet D."/>
            <person name="Wen F."/>
            <person name="Johnston J.S."/>
            <person name="Maaroufi H."/>
            <person name="Boyle B."/>
            <person name="Laroche J."/>
            <person name="Dewar K."/>
            <person name="Juretic N."/>
            <person name="Blackburn G."/>
            <person name="Nisole A."/>
            <person name="Brunet B."/>
            <person name="Brandao M."/>
            <person name="Lumley L."/>
            <person name="Duan J."/>
            <person name="Quan G."/>
            <person name="Lucarotti C.J."/>
            <person name="Roe A.D."/>
            <person name="Sperling F.A.H."/>
            <person name="Levesque R.C."/>
            <person name="Cusson M."/>
        </authorList>
    </citation>
    <scope>NUCLEOTIDE SEQUENCE [LARGE SCALE GENOMIC DNA]</scope>
    <source>
        <strain evidence="1">Glfc:IPQL:Cfum</strain>
    </source>
</reference>
<keyword evidence="2" id="KW-1185">Reference proteome</keyword>
<name>A0ACC0KM54_CHOFU</name>
<dbReference type="EMBL" id="CM046120">
    <property type="protein sequence ID" value="KAI8437393.1"/>
    <property type="molecule type" value="Genomic_DNA"/>
</dbReference>
<gene>
    <name evidence="1" type="ORF">MSG28_011725</name>
</gene>
<dbReference type="Proteomes" id="UP001064048">
    <property type="component" value="Chromosome 20"/>
</dbReference>
<proteinExistence type="predicted"/>
<evidence type="ECO:0000313" key="2">
    <source>
        <dbReference type="Proteomes" id="UP001064048"/>
    </source>
</evidence>